<dbReference type="PANTHER" id="PTHR11851:SF224">
    <property type="entry name" value="PROCESSING PROTEASE"/>
    <property type="match status" value="1"/>
</dbReference>
<protein>
    <submittedName>
        <fullName evidence="4">Insulinase family protein</fullName>
    </submittedName>
</protein>
<accession>A0AAX4HTG9</accession>
<dbReference type="AlphaFoldDB" id="A0AAX4HTG9"/>
<dbReference type="KEGG" id="psti:SOO65_05620"/>
<evidence type="ECO:0000259" key="3">
    <source>
        <dbReference type="Pfam" id="PF05193"/>
    </source>
</evidence>
<dbReference type="InterPro" id="IPR011249">
    <property type="entry name" value="Metalloenz_LuxS/M16"/>
</dbReference>
<feature type="signal peptide" evidence="1">
    <location>
        <begin position="1"/>
        <end position="16"/>
    </location>
</feature>
<evidence type="ECO:0000313" key="4">
    <source>
        <dbReference type="EMBL" id="WPU66219.1"/>
    </source>
</evidence>
<sequence length="448" mass="50659">MKYLLVGLLVASSAFAKDSFLDSVKRMKWGDLDVVWIKDDHFPKFTASIYFQDGALNDSFPGVTQSTFDQIAAGTKTQNQREIAEYFDFYGANLRHSVTHEYSVYSVQALTKDIKPVMGKVCEIFSDAQYPKNELNSYISRSKSNLKNLVTSHAALADRIFRRVSLDETVYSQPVEGTIASFDKLNSELLKSRLATLNKTKKVLYLAGPEEVKDIRDVIEKNCRWKNETKSTPITLKKPSSQSAIYLVEVPNANQAQIRIGRYMTNQEFAKKYDQFGFMAGFMGGGFTSKLVQELRVKRGLTYSAGAYVSLQRDYGRAGVMTFSKNETTADAIGIIRDVFADVAQGKFEEKEFQHQKNHQIGGYAFGFEETNAFLGQLMLLDHQGREFKDLVNFPTTISKLTPSELSQADFEAFPWERLTIVVVGDKSLAKSLSRIRPVKILNYEDYL</sequence>
<dbReference type="Pfam" id="PF05193">
    <property type="entry name" value="Peptidase_M16_C"/>
    <property type="match status" value="1"/>
</dbReference>
<feature type="chain" id="PRO_5043769197" evidence="1">
    <location>
        <begin position="17"/>
        <end position="448"/>
    </location>
</feature>
<keyword evidence="1" id="KW-0732">Signal</keyword>
<dbReference type="PANTHER" id="PTHR11851">
    <property type="entry name" value="METALLOPROTEASE"/>
    <property type="match status" value="1"/>
</dbReference>
<dbReference type="SUPFAM" id="SSF63411">
    <property type="entry name" value="LuxS/MPP-like metallohydrolase"/>
    <property type="match status" value="2"/>
</dbReference>
<proteinExistence type="predicted"/>
<evidence type="ECO:0000256" key="1">
    <source>
        <dbReference type="SAM" id="SignalP"/>
    </source>
</evidence>
<dbReference type="InterPro" id="IPR007863">
    <property type="entry name" value="Peptidase_M16_C"/>
</dbReference>
<keyword evidence="5" id="KW-1185">Reference proteome</keyword>
<gene>
    <name evidence="4" type="ORF">SOO65_05620</name>
</gene>
<evidence type="ECO:0000259" key="2">
    <source>
        <dbReference type="Pfam" id="PF00675"/>
    </source>
</evidence>
<dbReference type="EMBL" id="CP139487">
    <property type="protein sequence ID" value="WPU66219.1"/>
    <property type="molecule type" value="Genomic_DNA"/>
</dbReference>
<evidence type="ECO:0000313" key="5">
    <source>
        <dbReference type="Proteomes" id="UP001324634"/>
    </source>
</evidence>
<reference evidence="4 5" key="1">
    <citation type="submission" date="2023-11" db="EMBL/GenBank/DDBJ databases">
        <title>Peredibacter starrii A3.12.</title>
        <authorList>
            <person name="Mitchell R.J."/>
        </authorList>
    </citation>
    <scope>NUCLEOTIDE SEQUENCE [LARGE SCALE GENOMIC DNA]</scope>
    <source>
        <strain evidence="4 5">A3.12</strain>
    </source>
</reference>
<dbReference type="Proteomes" id="UP001324634">
    <property type="component" value="Chromosome"/>
</dbReference>
<dbReference type="Gene3D" id="3.30.830.10">
    <property type="entry name" value="Metalloenzyme, LuxS/M16 peptidase-like"/>
    <property type="match status" value="2"/>
</dbReference>
<dbReference type="InterPro" id="IPR050361">
    <property type="entry name" value="MPP/UQCRC_Complex"/>
</dbReference>
<organism evidence="4 5">
    <name type="scientific">Peredibacter starrii</name>
    <dbReference type="NCBI Taxonomy" id="28202"/>
    <lineage>
        <taxon>Bacteria</taxon>
        <taxon>Pseudomonadati</taxon>
        <taxon>Bdellovibrionota</taxon>
        <taxon>Bacteriovoracia</taxon>
        <taxon>Bacteriovoracales</taxon>
        <taxon>Bacteriovoracaceae</taxon>
        <taxon>Peredibacter</taxon>
    </lineage>
</organism>
<dbReference type="GO" id="GO:0046872">
    <property type="term" value="F:metal ion binding"/>
    <property type="evidence" value="ECO:0007669"/>
    <property type="project" value="InterPro"/>
</dbReference>
<dbReference type="RefSeq" id="WP_321398210.1">
    <property type="nucleotide sequence ID" value="NZ_CP139487.1"/>
</dbReference>
<dbReference type="Pfam" id="PF00675">
    <property type="entry name" value="Peptidase_M16"/>
    <property type="match status" value="1"/>
</dbReference>
<name>A0AAX4HTG9_9BACT</name>
<feature type="domain" description="Peptidase M16 N-terminal" evidence="2">
    <location>
        <begin position="71"/>
        <end position="144"/>
    </location>
</feature>
<dbReference type="InterPro" id="IPR011765">
    <property type="entry name" value="Pept_M16_N"/>
</dbReference>
<feature type="domain" description="Peptidase M16 C-terminal" evidence="3">
    <location>
        <begin position="203"/>
        <end position="358"/>
    </location>
</feature>